<dbReference type="PANTHER" id="PTHR32347">
    <property type="entry name" value="EFFLUX SYSTEM COMPONENT YKNX-RELATED"/>
    <property type="match status" value="1"/>
</dbReference>
<dbReference type="Proteomes" id="UP000027982">
    <property type="component" value="Chromosome"/>
</dbReference>
<name>A0A068NXB4_FIMGI</name>
<dbReference type="RefSeq" id="WP_084179310.1">
    <property type="nucleotide sequence ID" value="NZ_CP007139.1"/>
</dbReference>
<evidence type="ECO:0000256" key="1">
    <source>
        <dbReference type="ARBA" id="ARBA00004196"/>
    </source>
</evidence>
<accession>A0A068NXB4</accession>
<dbReference type="Gene3D" id="2.40.30.170">
    <property type="match status" value="1"/>
</dbReference>
<gene>
    <name evidence="4" type="ORF">OP10G_2906</name>
</gene>
<dbReference type="InterPro" id="IPR050465">
    <property type="entry name" value="UPF0194_transport"/>
</dbReference>
<dbReference type="Gene3D" id="1.10.287.470">
    <property type="entry name" value="Helix hairpin bin"/>
    <property type="match status" value="1"/>
</dbReference>
<dbReference type="KEGG" id="fgi:OP10G_2906"/>
<evidence type="ECO:0000256" key="3">
    <source>
        <dbReference type="SAM" id="Coils"/>
    </source>
</evidence>
<dbReference type="EMBL" id="CP007139">
    <property type="protein sequence ID" value="AIE86274.1"/>
    <property type="molecule type" value="Genomic_DNA"/>
</dbReference>
<evidence type="ECO:0000256" key="2">
    <source>
        <dbReference type="ARBA" id="ARBA00023054"/>
    </source>
</evidence>
<sequence>MKPQMLAPIVLLAALAVGGYYLDRSRAEHRNLISGTFESQPSRLAPKTSGRVSQILVHEGEAVKAGQVLVRLTAPDTVLDAKAVAEQAKGSEAKSSEAQAGSRAEEIKRQIAAVAEAEAGLAKLRSGPLPQEIAIAESHLQSARAKYLELKRGSRPEQVQQAQAAANQAEAQLAIVRRGPNPEEQRQLEAKLAAAESDRRTASLEYDRMRFLGKEGAVAQRDVDAARNRFETASANREAASQAVNRALKGAPPEERRQAEAAYRQAIARLREVQHGSRAEEISAAAAEMRAQEENVALLRRGSRTEDIAAAQARLEAAQATLAQLREGNRPEEVAQARAAARAARAQAGSAKDKLQELVVRAPKDGVVERILVADGDLAGSAIPVVQFSDPSDIWLRVYVPEASLATVHPGGAAVLTIDGIPSSVDAVVESVATQGEFTPANLQTTEERGKQVFAVRLRLRRPDSRVKAGMAATVRRIG</sequence>
<comment type="subcellular location">
    <subcellularLocation>
        <location evidence="1">Cell envelope</location>
    </subcellularLocation>
</comment>
<dbReference type="Gene3D" id="2.40.50.100">
    <property type="match status" value="1"/>
</dbReference>
<evidence type="ECO:0000313" key="5">
    <source>
        <dbReference type="Proteomes" id="UP000027982"/>
    </source>
</evidence>
<reference evidence="4 5" key="1">
    <citation type="journal article" date="2014" name="PLoS ONE">
        <title>The first complete genome sequence of the class fimbriimonadia in the phylum armatimonadetes.</title>
        <authorList>
            <person name="Hu Z.Y."/>
            <person name="Wang Y.Z."/>
            <person name="Im W.T."/>
            <person name="Wang S.Y."/>
            <person name="Zhao G.P."/>
            <person name="Zheng H.J."/>
            <person name="Quan Z.X."/>
        </authorList>
    </citation>
    <scope>NUCLEOTIDE SEQUENCE [LARGE SCALE GENOMIC DNA]</scope>
    <source>
        <strain evidence="4">Gsoil 348</strain>
    </source>
</reference>
<dbReference type="AlphaFoldDB" id="A0A068NXB4"/>
<proteinExistence type="predicted"/>
<dbReference type="HOGENOM" id="CLU_018816_6_3_0"/>
<dbReference type="PANTHER" id="PTHR32347:SF23">
    <property type="entry name" value="BLL5650 PROTEIN"/>
    <property type="match status" value="1"/>
</dbReference>
<dbReference type="eggNOG" id="COG0845">
    <property type="taxonomic scope" value="Bacteria"/>
</dbReference>
<keyword evidence="2 3" id="KW-0175">Coiled coil</keyword>
<dbReference type="STRING" id="661478.OP10G_2906"/>
<evidence type="ECO:0000313" key="4">
    <source>
        <dbReference type="EMBL" id="AIE86274.1"/>
    </source>
</evidence>
<protein>
    <submittedName>
        <fullName evidence="4">Secretion protein HlyD</fullName>
    </submittedName>
</protein>
<organism evidence="4 5">
    <name type="scientific">Fimbriimonas ginsengisoli Gsoil 348</name>
    <dbReference type="NCBI Taxonomy" id="661478"/>
    <lineage>
        <taxon>Bacteria</taxon>
        <taxon>Bacillati</taxon>
        <taxon>Armatimonadota</taxon>
        <taxon>Fimbriimonadia</taxon>
        <taxon>Fimbriimonadales</taxon>
        <taxon>Fimbriimonadaceae</taxon>
        <taxon>Fimbriimonas</taxon>
    </lineage>
</organism>
<dbReference type="OrthoDB" id="9778236at2"/>
<feature type="coiled-coil region" evidence="3">
    <location>
        <begin position="159"/>
        <end position="243"/>
    </location>
</feature>
<dbReference type="SUPFAM" id="SSF111369">
    <property type="entry name" value="HlyD-like secretion proteins"/>
    <property type="match status" value="2"/>
</dbReference>
<dbReference type="GO" id="GO:0030313">
    <property type="term" value="C:cell envelope"/>
    <property type="evidence" value="ECO:0007669"/>
    <property type="project" value="UniProtKB-SubCell"/>
</dbReference>
<keyword evidence="5" id="KW-1185">Reference proteome</keyword>